<dbReference type="PROSITE" id="PS50011">
    <property type="entry name" value="PROTEIN_KINASE_DOM"/>
    <property type="match status" value="1"/>
</dbReference>
<keyword evidence="2" id="KW-0812">Transmembrane</keyword>
<reference evidence="4 5" key="1">
    <citation type="journal article" date="2019" name="ISME J.">
        <title>Insights into ecological role of a new deltaproteobacterial order Candidatus Acidulodesulfobacterales by metagenomics and metatranscriptomics.</title>
        <authorList>
            <person name="Tan S."/>
            <person name="Liu J."/>
            <person name="Fang Y."/>
            <person name="Hedlund B.P."/>
            <person name="Lian Z.H."/>
            <person name="Huang L.Y."/>
            <person name="Li J.T."/>
            <person name="Huang L.N."/>
            <person name="Li W.J."/>
            <person name="Jiang H.C."/>
            <person name="Dong H.L."/>
            <person name="Shu W.S."/>
        </authorList>
    </citation>
    <scope>NUCLEOTIDE SEQUENCE [LARGE SCALE GENOMIC DNA]</scope>
    <source>
        <strain evidence="4">AP1</strain>
    </source>
</reference>
<dbReference type="GO" id="GO:0004672">
    <property type="term" value="F:protein kinase activity"/>
    <property type="evidence" value="ECO:0007669"/>
    <property type="project" value="InterPro"/>
</dbReference>
<evidence type="ECO:0000259" key="3">
    <source>
        <dbReference type="PROSITE" id="PS50011"/>
    </source>
</evidence>
<dbReference type="InterPro" id="IPR000719">
    <property type="entry name" value="Prot_kinase_dom"/>
</dbReference>
<dbReference type="SUPFAM" id="SSF56112">
    <property type="entry name" value="Protein kinase-like (PK-like)"/>
    <property type="match status" value="1"/>
</dbReference>
<dbReference type="InterPro" id="IPR004147">
    <property type="entry name" value="ABC1_dom"/>
</dbReference>
<dbReference type="EMBL" id="SGBB01000006">
    <property type="protein sequence ID" value="RZD18689.1"/>
    <property type="molecule type" value="Genomic_DNA"/>
</dbReference>
<dbReference type="CDD" id="cd05121">
    <property type="entry name" value="ABC1_ADCK3-like"/>
    <property type="match status" value="1"/>
</dbReference>
<dbReference type="PANTHER" id="PTHR10566:SF113">
    <property type="entry name" value="PROTEIN ACTIVITY OF BC1 COMPLEX KINASE 7, CHLOROPLASTIC"/>
    <property type="match status" value="1"/>
</dbReference>
<dbReference type="Gene3D" id="1.10.510.10">
    <property type="entry name" value="Transferase(Phosphotransferase) domain 1"/>
    <property type="match status" value="1"/>
</dbReference>
<keyword evidence="2" id="KW-1133">Transmembrane helix</keyword>
<dbReference type="PANTHER" id="PTHR10566">
    <property type="entry name" value="CHAPERONE-ACTIVITY OF BC1 COMPLEX CABC1 -RELATED"/>
    <property type="match status" value="1"/>
</dbReference>
<feature type="transmembrane region" description="Helical" evidence="2">
    <location>
        <begin position="511"/>
        <end position="532"/>
    </location>
</feature>
<comment type="caution">
    <text evidence="4">The sequence shown here is derived from an EMBL/GenBank/DDBJ whole genome shotgun (WGS) entry which is preliminary data.</text>
</comment>
<proteinExistence type="inferred from homology"/>
<feature type="transmembrane region" description="Helical" evidence="2">
    <location>
        <begin position="6"/>
        <end position="24"/>
    </location>
</feature>
<organism evidence="4 5">
    <name type="scientific">Candidatus Acididesulfobacter diazotrophicus</name>
    <dbReference type="NCBI Taxonomy" id="2597226"/>
    <lineage>
        <taxon>Bacteria</taxon>
        <taxon>Deltaproteobacteria</taxon>
        <taxon>Candidatus Acidulodesulfobacterales</taxon>
        <taxon>Candidatus Acididesulfobacter</taxon>
    </lineage>
</organism>
<sequence>MLIKRNLYIFFKVFPFIFYILITQKKFIIFGKRRNLSDAYHTNAAKRLTSLIASLGPTFIKLAQVISTRADFLPEQYLTQLATLQDEVPPVSFKFIKPIIEKDFGNKPIKEIFEEFNEEAFAAASVAQVYKAVYKGKQVIVKVIRPDIEKNVSSDISTLKNVLNYIGIFFPDNKSIISISVVLKEFEITIYEEMDLIHEVQNVKEFKKFSKDLEWIIIPDIYTELNSKNILVMDFYKGVKINDIESLKKNSLNPKVVLDRLIEFYLYQSLIKGVIHADPHPGNILVDDKGRIIVLDFGLVIHVSEETKENLIKAVLAGIKQNIPEIIDAYYALGIINKEVSRQLLEKAAEKLYKVLSQKDISNRKIQDIINEIMKSFYAFPFELPQNLVYIFKTAAVLEGIGTAIDPTYNLVKDIVPVAKKYVSRTSLGEKMSPVNIIKSVFNEVKQFVLDTKRVMHAAYEEEFRVKIHPENISGLENFLIHIIKRLIMALIGGFIGLASALIFIENKNPYFLAAGLFISFIVIFISLSMPIKTTYGYSTMLDVFRHRR</sequence>
<dbReference type="AlphaFoldDB" id="A0A519BN98"/>
<name>A0A519BN98_9DELT</name>
<evidence type="ECO:0000313" key="4">
    <source>
        <dbReference type="EMBL" id="RZD18689.1"/>
    </source>
</evidence>
<keyword evidence="2" id="KW-0472">Membrane</keyword>
<comment type="similarity">
    <text evidence="1">Belongs to the protein kinase superfamily. ADCK protein kinase family.</text>
</comment>
<keyword evidence="4" id="KW-0418">Kinase</keyword>
<evidence type="ECO:0000313" key="5">
    <source>
        <dbReference type="Proteomes" id="UP000319296"/>
    </source>
</evidence>
<dbReference type="InterPro" id="IPR050154">
    <property type="entry name" value="UbiB_kinase"/>
</dbReference>
<evidence type="ECO:0000256" key="2">
    <source>
        <dbReference type="SAM" id="Phobius"/>
    </source>
</evidence>
<feature type="transmembrane region" description="Helical" evidence="2">
    <location>
        <begin position="487"/>
        <end position="505"/>
    </location>
</feature>
<feature type="domain" description="Protein kinase" evidence="3">
    <location>
        <begin position="115"/>
        <end position="442"/>
    </location>
</feature>
<dbReference type="InterPro" id="IPR011009">
    <property type="entry name" value="Kinase-like_dom_sf"/>
</dbReference>
<keyword evidence="4" id="KW-0808">Transferase</keyword>
<dbReference type="Pfam" id="PF03109">
    <property type="entry name" value="ABC1"/>
    <property type="match status" value="1"/>
</dbReference>
<evidence type="ECO:0000256" key="1">
    <source>
        <dbReference type="ARBA" id="ARBA00009670"/>
    </source>
</evidence>
<dbReference type="GO" id="GO:0005524">
    <property type="term" value="F:ATP binding"/>
    <property type="evidence" value="ECO:0007669"/>
    <property type="project" value="InterPro"/>
</dbReference>
<accession>A0A519BN98</accession>
<dbReference type="Proteomes" id="UP000319296">
    <property type="component" value="Unassembled WGS sequence"/>
</dbReference>
<gene>
    <name evidence="4" type="ORF">EVG15_04740</name>
</gene>
<protein>
    <submittedName>
        <fullName evidence="4">AarF/ABC1/UbiB kinase family protein</fullName>
    </submittedName>
</protein>